<dbReference type="InterPro" id="IPR029044">
    <property type="entry name" value="Nucleotide-diphossugar_trans"/>
</dbReference>
<dbReference type="EMBL" id="CP067089">
    <property type="protein sequence ID" value="QQO09820.1"/>
    <property type="molecule type" value="Genomic_DNA"/>
</dbReference>
<sequence>MGKMVSIITVVRNDYSGLQETILSIKAQTFKDYEFIVIDGKSSDNTTDLLKQYKDIISIGISETDNGIYDAMNKGLIVSTGRWIVFLNAGDTFYDEASLSKLFIDYSETVKNSDAIFCSFYVESYWGDFEKKVYSEKNLWKGFCHQATYIRNDTYKKIGLYDTRYKSAADFNLIYKILEDPDFKKDSFSEIMATVSYNLNSFSAQHSILSRFEVVKTVLLESKKLSHVFFRLPLVSGRLIVNIFSVLIAKLFPNFINFMRKIRDRGGKN</sequence>
<evidence type="ECO:0000256" key="1">
    <source>
        <dbReference type="SAM" id="Phobius"/>
    </source>
</evidence>
<dbReference type="Pfam" id="PF00535">
    <property type="entry name" value="Glycos_transf_2"/>
    <property type="match status" value="1"/>
</dbReference>
<dbReference type="PANTHER" id="PTHR22916">
    <property type="entry name" value="GLYCOSYLTRANSFERASE"/>
    <property type="match status" value="1"/>
</dbReference>
<dbReference type="AlphaFoldDB" id="A0A7T7XNX8"/>
<keyword evidence="1" id="KW-0472">Membrane</keyword>
<accession>A0A7T7XNX8</accession>
<dbReference type="KEGG" id="bhc:JFL75_02610"/>
<dbReference type="Proteomes" id="UP000595917">
    <property type="component" value="Chromosome"/>
</dbReference>
<reference evidence="3" key="1">
    <citation type="submission" date="2021-01" db="EMBL/GenBank/DDBJ databases">
        <title>Description of Breznakiella homolactica.</title>
        <authorList>
            <person name="Song Y."/>
            <person name="Brune A."/>
        </authorList>
    </citation>
    <scope>NUCLEOTIDE SEQUENCE</scope>
    <source>
        <strain evidence="3">RmG30</strain>
    </source>
</reference>
<gene>
    <name evidence="3" type="ORF">JFL75_02610</name>
</gene>
<name>A0A7T7XNX8_9SPIR</name>
<organism evidence="3 4">
    <name type="scientific">Breznakiella homolactica</name>
    <dbReference type="NCBI Taxonomy" id="2798577"/>
    <lineage>
        <taxon>Bacteria</taxon>
        <taxon>Pseudomonadati</taxon>
        <taxon>Spirochaetota</taxon>
        <taxon>Spirochaetia</taxon>
        <taxon>Spirochaetales</taxon>
        <taxon>Breznakiellaceae</taxon>
        <taxon>Breznakiella</taxon>
    </lineage>
</organism>
<keyword evidence="4" id="KW-1185">Reference proteome</keyword>
<dbReference type="GO" id="GO:0016758">
    <property type="term" value="F:hexosyltransferase activity"/>
    <property type="evidence" value="ECO:0007669"/>
    <property type="project" value="UniProtKB-ARBA"/>
</dbReference>
<dbReference type="SUPFAM" id="SSF53448">
    <property type="entry name" value="Nucleotide-diphospho-sugar transferases"/>
    <property type="match status" value="1"/>
</dbReference>
<feature type="transmembrane region" description="Helical" evidence="1">
    <location>
        <begin position="239"/>
        <end position="259"/>
    </location>
</feature>
<dbReference type="InterPro" id="IPR001173">
    <property type="entry name" value="Glyco_trans_2-like"/>
</dbReference>
<evidence type="ECO:0000313" key="3">
    <source>
        <dbReference type="EMBL" id="QQO09820.1"/>
    </source>
</evidence>
<feature type="domain" description="Glycosyltransferase 2-like" evidence="2">
    <location>
        <begin position="6"/>
        <end position="105"/>
    </location>
</feature>
<dbReference type="Gene3D" id="3.90.550.10">
    <property type="entry name" value="Spore Coat Polysaccharide Biosynthesis Protein SpsA, Chain A"/>
    <property type="match status" value="1"/>
</dbReference>
<evidence type="ECO:0000259" key="2">
    <source>
        <dbReference type="Pfam" id="PF00535"/>
    </source>
</evidence>
<protein>
    <submittedName>
        <fullName evidence="3">Glycosyltransferase</fullName>
    </submittedName>
</protein>
<evidence type="ECO:0000313" key="4">
    <source>
        <dbReference type="Proteomes" id="UP000595917"/>
    </source>
</evidence>
<proteinExistence type="predicted"/>
<keyword evidence="1" id="KW-0812">Transmembrane</keyword>
<keyword evidence="1" id="KW-1133">Transmembrane helix</keyword>
<dbReference type="PANTHER" id="PTHR22916:SF3">
    <property type="entry name" value="UDP-GLCNAC:BETAGAL BETA-1,3-N-ACETYLGLUCOSAMINYLTRANSFERASE-LIKE PROTEIN 1"/>
    <property type="match status" value="1"/>
</dbReference>